<dbReference type="Proteomes" id="UP001433508">
    <property type="component" value="Unassembled WGS sequence"/>
</dbReference>
<comment type="caution">
    <text evidence="1">The sequence shown here is derived from an EMBL/GenBank/DDBJ whole genome shotgun (WGS) entry which is preliminary data.</text>
</comment>
<protein>
    <submittedName>
        <fullName evidence="1">Chloride channel</fullName>
    </submittedName>
</protein>
<keyword evidence="2" id="KW-1185">Reference proteome</keyword>
<evidence type="ECO:0000313" key="2">
    <source>
        <dbReference type="Proteomes" id="UP001433508"/>
    </source>
</evidence>
<name>A0ACC3SU50_LIPKO</name>
<dbReference type="EMBL" id="MU971427">
    <property type="protein sequence ID" value="KAK9235174.1"/>
    <property type="molecule type" value="Genomic_DNA"/>
</dbReference>
<evidence type="ECO:0000313" key="1">
    <source>
        <dbReference type="EMBL" id="KAK9235174.1"/>
    </source>
</evidence>
<reference evidence="2" key="1">
    <citation type="journal article" date="2024" name="Front. Bioeng. Biotechnol.">
        <title>Genome-scale model development and genomic sequencing of the oleaginous clade Lipomyces.</title>
        <authorList>
            <person name="Czajka J.J."/>
            <person name="Han Y."/>
            <person name="Kim J."/>
            <person name="Mondo S.J."/>
            <person name="Hofstad B.A."/>
            <person name="Robles A."/>
            <person name="Haridas S."/>
            <person name="Riley R."/>
            <person name="LaButti K."/>
            <person name="Pangilinan J."/>
            <person name="Andreopoulos W."/>
            <person name="Lipzen A."/>
            <person name="Yan J."/>
            <person name="Wang M."/>
            <person name="Ng V."/>
            <person name="Grigoriev I.V."/>
            <person name="Spatafora J.W."/>
            <person name="Magnuson J.K."/>
            <person name="Baker S.E."/>
            <person name="Pomraning K.R."/>
        </authorList>
    </citation>
    <scope>NUCLEOTIDE SEQUENCE [LARGE SCALE GENOMIC DNA]</scope>
    <source>
        <strain evidence="2">CBS 7786</strain>
    </source>
</reference>
<gene>
    <name evidence="1" type="ORF">V1525DRAFT_410726</name>
</gene>
<proteinExistence type="predicted"/>
<organism evidence="1 2">
    <name type="scientific">Lipomyces kononenkoae</name>
    <name type="common">Yeast</name>
    <dbReference type="NCBI Taxonomy" id="34357"/>
    <lineage>
        <taxon>Eukaryota</taxon>
        <taxon>Fungi</taxon>
        <taxon>Dikarya</taxon>
        <taxon>Ascomycota</taxon>
        <taxon>Saccharomycotina</taxon>
        <taxon>Lipomycetes</taxon>
        <taxon>Lipomycetales</taxon>
        <taxon>Lipomycetaceae</taxon>
        <taxon>Lipomyces</taxon>
    </lineage>
</organism>
<sequence length="958" mass="103583">MASESVPLLSRPPSAASSALTAASTTAPTASATDDFDGAALSPAVTFDQPGSGANLALPPTVRFDLHSPGITPRSLHAHSQTGPSSNQRRSLTDVFVPPPRPVSAHTATTDASDQSSIPLSDIAETDESIIASNTTAATTAASIPPEVSKRLWYDDFTTIDWVHEFIKESFRVKRLRDLQGLRGRLVRARDASQGWILICVIGSTVACIAYLIDAAEQRVFDWRSGYCATNWFLPKHDCCVDSDDICPAWLEWKYALSGSALAEYVLYIVFSVALALIAVLLTLTTASATPFPKAPATAVDNPAATTATNATLAPGAPVTVNDESHKGQEPATAPRSIIYTAAGGGVAEVKTILSGFVIKRFLGSYTLIIKSIALVLSISSGLNVGKEGPYVHIASCVGNIACRFFSKFNNNDGKRREILSAAASAGVAVAFGSPLGGVLFSLEEVSYYFPPKTLIRSFLCAVISALVLKLLNPYGTGKIVIFEVSYDHDWHAFEFLIFAFLGACGGAIGAAFGRLNIWWTRIWRNSSFISKRPVVDVILMATVTAAISYFNIYTQKSASELLYDLARTCTYRTASPSSDTLDYEDDDALCPTSMDTYGSSIRSLTAAFVIKFVLTAVTMGLKIPSGIYVPSMVSGALLGRIVGLSVQWLQYRAPHLFLFSSCPAGNDPRACTIPGVYAIVGAGAVMAGVTRMTVTLAVILFELTGSLDHVLPISVAILISKWVAQALEPSSIYDVIIHHNNFPFLDNQRTPGFSVTLHDIVPKATMSATSPVIDISDSPYISAAALRTKLQVLQVSGELDGSLPILRNHVLVGLLPAPELEYALDKIKERDAKISGIRYNDLAEVDDNNELICHISVDDQESQRFYFDRASRHHQFSQSNGTSANVITEATDLTPFVDRAPISLDINSPLAMVYLMFVRLGLRMVCVVEDGKFWGVLHKKRFIEYCRFGHDSMDTWF</sequence>
<accession>A0ACC3SU50</accession>